<name>A0A5J4KFP2_9CHLR</name>
<organism evidence="3 4">
    <name type="scientific">Dictyobacter vulcani</name>
    <dbReference type="NCBI Taxonomy" id="2607529"/>
    <lineage>
        <taxon>Bacteria</taxon>
        <taxon>Bacillati</taxon>
        <taxon>Chloroflexota</taxon>
        <taxon>Ktedonobacteria</taxon>
        <taxon>Ktedonobacterales</taxon>
        <taxon>Dictyobacteraceae</taxon>
        <taxon>Dictyobacter</taxon>
    </lineage>
</organism>
<dbReference type="EMBL" id="BKZW01000001">
    <property type="protein sequence ID" value="GER88298.1"/>
    <property type="molecule type" value="Genomic_DNA"/>
</dbReference>
<feature type="region of interest" description="Disordered" evidence="1">
    <location>
        <begin position="1"/>
        <end position="22"/>
    </location>
</feature>
<sequence length="193" mass="20260">MSNSDNYYPASNSESIQPDDRDYYEPLTRPPHGLAIALGIGCVGGILAAVLSVAIKFANSSTFQEVARLGDKISYNTALYVTGLGCLSYVIGLILSFVAGFFVGKRAVSRLYGFYAGALVGGISYLGAALISMIPGFANGMSSTSPSASNLILGLVIWTLIWALSGALLGLWGAFTSTKKHPFYLAKRAAAAE</sequence>
<dbReference type="AlphaFoldDB" id="A0A5J4KFP2"/>
<evidence type="ECO:0000256" key="1">
    <source>
        <dbReference type="SAM" id="MobiDB-lite"/>
    </source>
</evidence>
<dbReference type="Proteomes" id="UP000326912">
    <property type="component" value="Unassembled WGS sequence"/>
</dbReference>
<keyword evidence="2" id="KW-0472">Membrane</keyword>
<feature type="transmembrane region" description="Helical" evidence="2">
    <location>
        <begin position="151"/>
        <end position="175"/>
    </location>
</feature>
<feature type="compositionally biased region" description="Polar residues" evidence="1">
    <location>
        <begin position="1"/>
        <end position="16"/>
    </location>
</feature>
<keyword evidence="2" id="KW-0812">Transmembrane</keyword>
<proteinExistence type="predicted"/>
<accession>A0A5J4KFP2</accession>
<protein>
    <submittedName>
        <fullName evidence="3">Uncharacterized protein</fullName>
    </submittedName>
</protein>
<evidence type="ECO:0000313" key="4">
    <source>
        <dbReference type="Proteomes" id="UP000326912"/>
    </source>
</evidence>
<feature type="transmembrane region" description="Helical" evidence="2">
    <location>
        <begin position="78"/>
        <end position="104"/>
    </location>
</feature>
<comment type="caution">
    <text evidence="3">The sequence shown here is derived from an EMBL/GenBank/DDBJ whole genome shotgun (WGS) entry which is preliminary data.</text>
</comment>
<evidence type="ECO:0000313" key="3">
    <source>
        <dbReference type="EMBL" id="GER88298.1"/>
    </source>
</evidence>
<keyword evidence="2" id="KW-1133">Transmembrane helix</keyword>
<keyword evidence="4" id="KW-1185">Reference proteome</keyword>
<reference evidence="3 4" key="1">
    <citation type="submission" date="2019-10" db="EMBL/GenBank/DDBJ databases">
        <title>Dictyobacter vulcani sp. nov., within the class Ktedonobacteria, isolated from soil of volcanic Mt. Zao.</title>
        <authorList>
            <person name="Zheng Y."/>
            <person name="Wang C.M."/>
            <person name="Sakai Y."/>
            <person name="Abe K."/>
            <person name="Yokota A."/>
            <person name="Yabe S."/>
        </authorList>
    </citation>
    <scope>NUCLEOTIDE SEQUENCE [LARGE SCALE GENOMIC DNA]</scope>
    <source>
        <strain evidence="3 4">W12</strain>
    </source>
</reference>
<feature type="transmembrane region" description="Helical" evidence="2">
    <location>
        <begin position="34"/>
        <end position="58"/>
    </location>
</feature>
<dbReference type="RefSeq" id="WP_151756216.1">
    <property type="nucleotide sequence ID" value="NZ_BKZW01000001.1"/>
</dbReference>
<evidence type="ECO:0000256" key="2">
    <source>
        <dbReference type="SAM" id="Phobius"/>
    </source>
</evidence>
<feature type="transmembrane region" description="Helical" evidence="2">
    <location>
        <begin position="111"/>
        <end position="131"/>
    </location>
</feature>
<gene>
    <name evidence="3" type="ORF">KDW_24600</name>
</gene>